<dbReference type="InterPro" id="IPR039104">
    <property type="entry name" value="6PGL"/>
</dbReference>
<feature type="domain" description="Glucosamine/galactosamine-6-phosphate isomerase" evidence="1">
    <location>
        <begin position="102"/>
        <end position="195"/>
    </location>
</feature>
<keyword evidence="3" id="KW-1185">Reference proteome</keyword>
<accession>A0ABV8RV35</accession>
<name>A0ABV8RV35_9SPHN</name>
<dbReference type="EC" id="3.1.1.31" evidence="2"/>
<comment type="caution">
    <text evidence="2">The sequence shown here is derived from an EMBL/GenBank/DDBJ whole genome shotgun (WGS) entry which is preliminary data.</text>
</comment>
<dbReference type="InterPro" id="IPR037171">
    <property type="entry name" value="NagB/RpiA_transferase-like"/>
</dbReference>
<evidence type="ECO:0000313" key="3">
    <source>
        <dbReference type="Proteomes" id="UP001595828"/>
    </source>
</evidence>
<organism evidence="2 3">
    <name type="scientific">Novosphingobium tardum</name>
    <dbReference type="NCBI Taxonomy" id="1538021"/>
    <lineage>
        <taxon>Bacteria</taxon>
        <taxon>Pseudomonadati</taxon>
        <taxon>Pseudomonadota</taxon>
        <taxon>Alphaproteobacteria</taxon>
        <taxon>Sphingomonadales</taxon>
        <taxon>Sphingomonadaceae</taxon>
        <taxon>Novosphingobium</taxon>
    </lineage>
</organism>
<dbReference type="Gene3D" id="3.40.50.1360">
    <property type="match status" value="2"/>
</dbReference>
<keyword evidence="2" id="KW-0378">Hydrolase</keyword>
<proteinExistence type="predicted"/>
<dbReference type="Pfam" id="PF01182">
    <property type="entry name" value="Glucosamine_iso"/>
    <property type="match status" value="2"/>
</dbReference>
<dbReference type="PANTHER" id="PTHR11054">
    <property type="entry name" value="6-PHOSPHOGLUCONOLACTONASE"/>
    <property type="match status" value="1"/>
</dbReference>
<dbReference type="PANTHER" id="PTHR11054:SF0">
    <property type="entry name" value="6-PHOSPHOGLUCONOLACTONASE"/>
    <property type="match status" value="1"/>
</dbReference>
<protein>
    <submittedName>
        <fullName evidence="2">6-phosphogluconolactonase</fullName>
        <ecNumber evidence="2">3.1.1.31</ecNumber>
    </submittedName>
</protein>
<dbReference type="RefSeq" id="WP_379539739.1">
    <property type="nucleotide sequence ID" value="NZ_JBHSDR010000008.1"/>
</dbReference>
<reference evidence="3" key="1">
    <citation type="journal article" date="2019" name="Int. J. Syst. Evol. Microbiol.">
        <title>The Global Catalogue of Microorganisms (GCM) 10K type strain sequencing project: providing services to taxonomists for standard genome sequencing and annotation.</title>
        <authorList>
            <consortium name="The Broad Institute Genomics Platform"/>
            <consortium name="The Broad Institute Genome Sequencing Center for Infectious Disease"/>
            <person name="Wu L."/>
            <person name="Ma J."/>
        </authorList>
    </citation>
    <scope>NUCLEOTIDE SEQUENCE [LARGE SCALE GENOMIC DNA]</scope>
    <source>
        <strain evidence="3">CGMCC 1.12989</strain>
    </source>
</reference>
<dbReference type="EMBL" id="JBHSDR010000008">
    <property type="protein sequence ID" value="MFC4296231.1"/>
    <property type="molecule type" value="Genomic_DNA"/>
</dbReference>
<dbReference type="SUPFAM" id="SSF100950">
    <property type="entry name" value="NagB/RpiA/CoA transferase-like"/>
    <property type="match status" value="1"/>
</dbReference>
<evidence type="ECO:0000259" key="1">
    <source>
        <dbReference type="Pfam" id="PF01182"/>
    </source>
</evidence>
<sequence length="208" mass="21817">MTEASASLASWHPRGDAAAVADKIADVVARLGLKRIAVPGGSTPTRIFAMLAQRGLDWHGTTLVLTDDRQVPVDHPASNMGSLKASMGETGATLVGLESGAPVAPFDLVWLGMGTDGHVASLFPTMAAENVLEPTVISTLPDPLPPEAPFARLSLNIPALVACDELILVVTGQIKKDVLERALAGTIDVPVARLLRAARCPVTIYWSE</sequence>
<gene>
    <name evidence="2" type="ORF">ACFO0A_14335</name>
</gene>
<feature type="domain" description="Glucosamine/galactosamine-6-phosphate isomerase" evidence="1">
    <location>
        <begin position="17"/>
        <end position="87"/>
    </location>
</feature>
<dbReference type="GO" id="GO:0017057">
    <property type="term" value="F:6-phosphogluconolactonase activity"/>
    <property type="evidence" value="ECO:0007669"/>
    <property type="project" value="UniProtKB-EC"/>
</dbReference>
<dbReference type="Proteomes" id="UP001595828">
    <property type="component" value="Unassembled WGS sequence"/>
</dbReference>
<evidence type="ECO:0000313" key="2">
    <source>
        <dbReference type="EMBL" id="MFC4296231.1"/>
    </source>
</evidence>
<dbReference type="InterPro" id="IPR006148">
    <property type="entry name" value="Glc/Gal-6P_isomerase"/>
</dbReference>